<sequence length="160" mass="17907">MKSFYIIFFSLLVILLGYGIWYGFSNSTPTVSVNDPNRPIIEVKETTFDLGKMNVQDIKDHEFTVTNKGKSNLVLKQFTTSCGCTYANVIQDGVKSPKFSMHINSDWQTNLESEKSLTIKAVYDPSAMPVEGKVERVISFATDDPLKPTVELKLVAEVSK</sequence>
<dbReference type="Proteomes" id="UP000034498">
    <property type="component" value="Unassembled WGS sequence"/>
</dbReference>
<dbReference type="AlphaFoldDB" id="A0A0G0MKT2"/>
<evidence type="ECO:0000313" key="2">
    <source>
        <dbReference type="Proteomes" id="UP000034498"/>
    </source>
</evidence>
<evidence type="ECO:0000313" key="1">
    <source>
        <dbReference type="EMBL" id="KKQ74329.1"/>
    </source>
</evidence>
<dbReference type="Gene3D" id="2.60.40.10">
    <property type="entry name" value="Immunoglobulins"/>
    <property type="match status" value="1"/>
</dbReference>
<reference evidence="1 2" key="1">
    <citation type="journal article" date="2015" name="Nature">
        <title>rRNA introns, odd ribosomes, and small enigmatic genomes across a large radiation of phyla.</title>
        <authorList>
            <person name="Brown C.T."/>
            <person name="Hug L.A."/>
            <person name="Thomas B.C."/>
            <person name="Sharon I."/>
            <person name="Castelle C.J."/>
            <person name="Singh A."/>
            <person name="Wilkins M.J."/>
            <person name="Williams K.H."/>
            <person name="Banfield J.F."/>
        </authorList>
    </citation>
    <scope>NUCLEOTIDE SEQUENCE [LARGE SCALE GENOMIC DNA]</scope>
</reference>
<dbReference type="PANTHER" id="PTHR37833:SF1">
    <property type="entry name" value="SIGNAL PEPTIDE PROTEIN"/>
    <property type="match status" value="1"/>
</dbReference>
<evidence type="ECO:0008006" key="3">
    <source>
        <dbReference type="Google" id="ProtNLM"/>
    </source>
</evidence>
<organism evidence="1 2">
    <name type="scientific">Berkelbacteria bacterium GW2011_GWB1_38_5</name>
    <dbReference type="NCBI Taxonomy" id="1618336"/>
    <lineage>
        <taxon>Bacteria</taxon>
        <taxon>Candidatus Berkelbacteria</taxon>
    </lineage>
</organism>
<dbReference type="STRING" id="1618336.US94_C0007G0006"/>
<comment type="caution">
    <text evidence="1">The sequence shown here is derived from an EMBL/GenBank/DDBJ whole genome shotgun (WGS) entry which is preliminary data.</text>
</comment>
<dbReference type="InterPro" id="IPR011467">
    <property type="entry name" value="DUF1573"/>
</dbReference>
<gene>
    <name evidence="1" type="ORF">US94_C0007G0006</name>
</gene>
<dbReference type="Pfam" id="PF07610">
    <property type="entry name" value="DUF1573"/>
    <property type="match status" value="1"/>
</dbReference>
<dbReference type="EMBL" id="LBUX01000007">
    <property type="protein sequence ID" value="KKQ74329.1"/>
    <property type="molecule type" value="Genomic_DNA"/>
</dbReference>
<protein>
    <recommendedName>
        <fullName evidence="3">DUF1573 domain-containing protein</fullName>
    </recommendedName>
</protein>
<proteinExistence type="predicted"/>
<name>A0A0G0MKT2_9BACT</name>
<accession>A0A0G0MKT2</accession>
<dbReference type="PANTHER" id="PTHR37833">
    <property type="entry name" value="LIPOPROTEIN-RELATED"/>
    <property type="match status" value="1"/>
</dbReference>
<dbReference type="InterPro" id="IPR013783">
    <property type="entry name" value="Ig-like_fold"/>
</dbReference>